<sequence>MLELEQVTRRFGAVTALEDATFAVAPGEICGFVGRNGAGKTTAMRIVLGLLEPHAGAVRWHGRPIDAAARRRFGYMPEERGLYPKMRVSAHLSYLARLHGLDREAAGAAAGHWVQRLGVAERAGDRIEQLSLGNQQRVQLGAALVHDPQLLILDEPFSGLDPLGVDALSSEIRARADAGVPVLFSSHQLDLVERICESVAIIDAGRIVATGSVEALRARAGERPRVRVAVDGDPGGRWTAGLPGPPATAGDHRGVVLALPDGMSLDALLDLARRTGTVTHFELVRPTLAETFREVVPG</sequence>
<accession>A0A6J4RE70</accession>
<dbReference type="GO" id="GO:0016887">
    <property type="term" value="F:ATP hydrolysis activity"/>
    <property type="evidence" value="ECO:0007669"/>
    <property type="project" value="InterPro"/>
</dbReference>
<dbReference type="PANTHER" id="PTHR43335">
    <property type="entry name" value="ABC TRANSPORTER, ATP-BINDING PROTEIN"/>
    <property type="match status" value="1"/>
</dbReference>
<dbReference type="SMART" id="SM00382">
    <property type="entry name" value="AAA"/>
    <property type="match status" value="1"/>
</dbReference>
<evidence type="ECO:0000256" key="2">
    <source>
        <dbReference type="ARBA" id="ARBA00022448"/>
    </source>
</evidence>
<dbReference type="AlphaFoldDB" id="A0A6J4RE70"/>
<organism evidence="6">
    <name type="scientific">uncultured Solirubrobacteraceae bacterium</name>
    <dbReference type="NCBI Taxonomy" id="1162706"/>
    <lineage>
        <taxon>Bacteria</taxon>
        <taxon>Bacillati</taxon>
        <taxon>Actinomycetota</taxon>
        <taxon>Thermoleophilia</taxon>
        <taxon>Solirubrobacterales</taxon>
        <taxon>Solirubrobacteraceae</taxon>
        <taxon>environmental samples</taxon>
    </lineage>
</organism>
<dbReference type="InterPro" id="IPR025302">
    <property type="entry name" value="DrrA1/2-like_C"/>
</dbReference>
<name>A0A6J4RE70_9ACTN</name>
<keyword evidence="3" id="KW-0547">Nucleotide-binding</keyword>
<proteinExistence type="inferred from homology"/>
<dbReference type="Pfam" id="PF00005">
    <property type="entry name" value="ABC_tran"/>
    <property type="match status" value="1"/>
</dbReference>
<dbReference type="InterPro" id="IPR017871">
    <property type="entry name" value="ABC_transporter-like_CS"/>
</dbReference>
<evidence type="ECO:0000313" key="6">
    <source>
        <dbReference type="EMBL" id="CAA9466571.1"/>
    </source>
</evidence>
<dbReference type="EMBL" id="CADCVJ010000054">
    <property type="protein sequence ID" value="CAA9466571.1"/>
    <property type="molecule type" value="Genomic_DNA"/>
</dbReference>
<keyword evidence="4 6" id="KW-0067">ATP-binding</keyword>
<feature type="domain" description="ABC transporter" evidence="5">
    <location>
        <begin position="2"/>
        <end position="229"/>
    </location>
</feature>
<evidence type="ECO:0000256" key="4">
    <source>
        <dbReference type="ARBA" id="ARBA00022840"/>
    </source>
</evidence>
<gene>
    <name evidence="6" type="ORF">AVDCRST_MAG38-830</name>
</gene>
<dbReference type="PANTHER" id="PTHR43335:SF4">
    <property type="entry name" value="ABC TRANSPORTER, ATP-BINDING PROTEIN"/>
    <property type="match status" value="1"/>
</dbReference>
<protein>
    <submittedName>
        <fullName evidence="6">Efflux ABC transporter, ATP-binding protein</fullName>
    </submittedName>
</protein>
<dbReference type="Pfam" id="PF13732">
    <property type="entry name" value="DrrA1-3_C"/>
    <property type="match status" value="1"/>
</dbReference>
<comment type="similarity">
    <text evidence="1">Belongs to the ABC transporter superfamily.</text>
</comment>
<dbReference type="Gene3D" id="3.40.50.300">
    <property type="entry name" value="P-loop containing nucleotide triphosphate hydrolases"/>
    <property type="match status" value="1"/>
</dbReference>
<dbReference type="SUPFAM" id="SSF52540">
    <property type="entry name" value="P-loop containing nucleoside triphosphate hydrolases"/>
    <property type="match status" value="1"/>
</dbReference>
<dbReference type="GO" id="GO:0005524">
    <property type="term" value="F:ATP binding"/>
    <property type="evidence" value="ECO:0007669"/>
    <property type="project" value="UniProtKB-KW"/>
</dbReference>
<evidence type="ECO:0000256" key="3">
    <source>
        <dbReference type="ARBA" id="ARBA00022741"/>
    </source>
</evidence>
<evidence type="ECO:0000259" key="5">
    <source>
        <dbReference type="PROSITE" id="PS50893"/>
    </source>
</evidence>
<reference evidence="6" key="1">
    <citation type="submission" date="2020-02" db="EMBL/GenBank/DDBJ databases">
        <authorList>
            <person name="Meier V. D."/>
        </authorList>
    </citation>
    <scope>NUCLEOTIDE SEQUENCE</scope>
    <source>
        <strain evidence="6">AVDCRST_MAG38</strain>
    </source>
</reference>
<dbReference type="PROSITE" id="PS00211">
    <property type="entry name" value="ABC_TRANSPORTER_1"/>
    <property type="match status" value="1"/>
</dbReference>
<dbReference type="InterPro" id="IPR027417">
    <property type="entry name" value="P-loop_NTPase"/>
</dbReference>
<keyword evidence="2" id="KW-0813">Transport</keyword>
<dbReference type="InterPro" id="IPR003439">
    <property type="entry name" value="ABC_transporter-like_ATP-bd"/>
</dbReference>
<dbReference type="InterPro" id="IPR003593">
    <property type="entry name" value="AAA+_ATPase"/>
</dbReference>
<evidence type="ECO:0000256" key="1">
    <source>
        <dbReference type="ARBA" id="ARBA00005417"/>
    </source>
</evidence>
<dbReference type="PROSITE" id="PS50893">
    <property type="entry name" value="ABC_TRANSPORTER_2"/>
    <property type="match status" value="1"/>
</dbReference>